<dbReference type="PANTHER" id="PTHR42711:SF5">
    <property type="entry name" value="ABC TRANSPORTER ATP-BINDING PROTEIN NATA"/>
    <property type="match status" value="1"/>
</dbReference>
<evidence type="ECO:0000313" key="6">
    <source>
        <dbReference type="EMBL" id="MDV3103279.1"/>
    </source>
</evidence>
<dbReference type="GO" id="GO:0005524">
    <property type="term" value="F:ATP binding"/>
    <property type="evidence" value="ECO:0007669"/>
    <property type="project" value="UniProtKB-KW"/>
</dbReference>
<evidence type="ECO:0000256" key="1">
    <source>
        <dbReference type="ARBA" id="ARBA00005417"/>
    </source>
</evidence>
<comment type="similarity">
    <text evidence="1">Belongs to the ABC transporter superfamily.</text>
</comment>
<dbReference type="SMART" id="SM00382">
    <property type="entry name" value="AAA"/>
    <property type="match status" value="1"/>
</dbReference>
<dbReference type="Gene3D" id="3.40.50.300">
    <property type="entry name" value="P-loop containing nucleotide triphosphate hydrolases"/>
    <property type="match status" value="1"/>
</dbReference>
<reference evidence="6 7" key="1">
    <citation type="submission" date="2023-08" db="EMBL/GenBank/DDBJ databases">
        <title>Draft genome sequence of Thermococcus waiotapuensis WT1T, a thermophilic sulphur-dependent archaeon from order Thermococcales.</title>
        <authorList>
            <person name="Manners S.H."/>
            <person name="Carere C.R."/>
            <person name="Dhami M.K."/>
            <person name="Dobson R.C.J."/>
            <person name="Stott M.B."/>
        </authorList>
    </citation>
    <scope>NUCLEOTIDE SEQUENCE [LARGE SCALE GENOMIC DNA]</scope>
    <source>
        <strain evidence="6 7">WT1</strain>
    </source>
</reference>
<comment type="caution">
    <text evidence="6">The sequence shown here is derived from an EMBL/GenBank/DDBJ whole genome shotgun (WGS) entry which is preliminary data.</text>
</comment>
<name>A0AAE4NUC9_9EURY</name>
<dbReference type="AlphaFoldDB" id="A0AAE4NUC9"/>
<evidence type="ECO:0000256" key="3">
    <source>
        <dbReference type="ARBA" id="ARBA00022741"/>
    </source>
</evidence>
<gene>
    <name evidence="6" type="ORF">RBI02_01785</name>
</gene>
<keyword evidence="4 6" id="KW-0067">ATP-binding</keyword>
<dbReference type="PROSITE" id="PS50893">
    <property type="entry name" value="ABC_TRANSPORTER_2"/>
    <property type="match status" value="1"/>
</dbReference>
<dbReference type="EMBL" id="JAVDZE010000001">
    <property type="protein sequence ID" value="MDV3103279.1"/>
    <property type="molecule type" value="Genomic_DNA"/>
</dbReference>
<dbReference type="GO" id="GO:0016887">
    <property type="term" value="F:ATP hydrolysis activity"/>
    <property type="evidence" value="ECO:0007669"/>
    <property type="project" value="InterPro"/>
</dbReference>
<proteinExistence type="inferred from homology"/>
<dbReference type="SUPFAM" id="SSF52540">
    <property type="entry name" value="P-loop containing nucleoside triphosphate hydrolases"/>
    <property type="match status" value="1"/>
</dbReference>
<dbReference type="InterPro" id="IPR003593">
    <property type="entry name" value="AAA+_ATPase"/>
</dbReference>
<evidence type="ECO:0000256" key="4">
    <source>
        <dbReference type="ARBA" id="ARBA00022840"/>
    </source>
</evidence>
<keyword evidence="7" id="KW-1185">Reference proteome</keyword>
<evidence type="ECO:0000313" key="7">
    <source>
        <dbReference type="Proteomes" id="UP001245683"/>
    </source>
</evidence>
<dbReference type="Proteomes" id="UP001245683">
    <property type="component" value="Unassembled WGS sequence"/>
</dbReference>
<protein>
    <submittedName>
        <fullName evidence="6">ABC transporter ATP-binding protein</fullName>
    </submittedName>
</protein>
<evidence type="ECO:0000259" key="5">
    <source>
        <dbReference type="PROSITE" id="PS50893"/>
    </source>
</evidence>
<keyword evidence="2" id="KW-0813">Transport</keyword>
<organism evidence="6 7">
    <name type="scientific">Thermococcus waiotapuensis</name>
    <dbReference type="NCBI Taxonomy" id="90909"/>
    <lineage>
        <taxon>Archaea</taxon>
        <taxon>Methanobacteriati</taxon>
        <taxon>Methanobacteriota</taxon>
        <taxon>Thermococci</taxon>
        <taxon>Thermococcales</taxon>
        <taxon>Thermococcaceae</taxon>
        <taxon>Thermococcus</taxon>
    </lineage>
</organism>
<dbReference type="InterPro" id="IPR050763">
    <property type="entry name" value="ABC_transporter_ATP-binding"/>
</dbReference>
<sequence>MPKLNDVVVRTSNLTVKFRYNVALDNLNLEINRGRTLLLGSNGSGKTTLMRVLSGLRRPTEGSVEVLGLDPFKEPSELYSRVLYVRDIEDLPYMMRVSTVVELLSDVYGSDRVEKAVKTLGLEEHLFKRIGELSKGLRRRVSMIEPLSSKAELIMMDEPLSGLDAESRVIIAKALSNFPNNISLIIASHIPLGLGIDQMVVLEGGKLTYDGPYNVDVAKKYLTWMDALT</sequence>
<dbReference type="InterPro" id="IPR003439">
    <property type="entry name" value="ABC_transporter-like_ATP-bd"/>
</dbReference>
<feature type="domain" description="ABC transporter" evidence="5">
    <location>
        <begin position="9"/>
        <end position="229"/>
    </location>
</feature>
<keyword evidence="3" id="KW-0547">Nucleotide-binding</keyword>
<accession>A0AAE4NUC9</accession>
<dbReference type="RefSeq" id="WP_315339810.1">
    <property type="nucleotide sequence ID" value="NZ_JAVDZE010000001.1"/>
</dbReference>
<dbReference type="PANTHER" id="PTHR42711">
    <property type="entry name" value="ABC TRANSPORTER ATP-BINDING PROTEIN"/>
    <property type="match status" value="1"/>
</dbReference>
<dbReference type="Pfam" id="PF00005">
    <property type="entry name" value="ABC_tran"/>
    <property type="match status" value="1"/>
</dbReference>
<dbReference type="InterPro" id="IPR027417">
    <property type="entry name" value="P-loop_NTPase"/>
</dbReference>
<evidence type="ECO:0000256" key="2">
    <source>
        <dbReference type="ARBA" id="ARBA00022448"/>
    </source>
</evidence>